<feature type="domain" description="Uroporphyrinogen decarboxylase (URO-D)" evidence="1">
    <location>
        <begin position="3"/>
        <end position="189"/>
    </location>
</feature>
<dbReference type="EMBL" id="BARW01014788">
    <property type="protein sequence ID" value="GAI79951.1"/>
    <property type="molecule type" value="Genomic_DNA"/>
</dbReference>
<dbReference type="GO" id="GO:0004853">
    <property type="term" value="F:uroporphyrinogen decarboxylase activity"/>
    <property type="evidence" value="ECO:0007669"/>
    <property type="project" value="InterPro"/>
</dbReference>
<name>X1SLC8_9ZZZZ</name>
<gene>
    <name evidence="2" type="ORF">S12H4_26114</name>
</gene>
<dbReference type="PANTHER" id="PTHR47099">
    <property type="entry name" value="METHYLCOBAMIDE:COM METHYLTRANSFERASE MTBA"/>
    <property type="match status" value="1"/>
</dbReference>
<dbReference type="GO" id="GO:0006779">
    <property type="term" value="P:porphyrin-containing compound biosynthetic process"/>
    <property type="evidence" value="ECO:0007669"/>
    <property type="project" value="InterPro"/>
</dbReference>
<organism evidence="2">
    <name type="scientific">marine sediment metagenome</name>
    <dbReference type="NCBI Taxonomy" id="412755"/>
    <lineage>
        <taxon>unclassified sequences</taxon>
        <taxon>metagenomes</taxon>
        <taxon>ecological metagenomes</taxon>
    </lineage>
</organism>
<feature type="non-terminal residue" evidence="2">
    <location>
        <position position="1"/>
    </location>
</feature>
<dbReference type="PANTHER" id="PTHR47099:SF1">
    <property type="entry name" value="METHYLCOBAMIDE:COM METHYLTRANSFERASE MTBA"/>
    <property type="match status" value="1"/>
</dbReference>
<accession>X1SLC8</accession>
<sequence length="192" mass="21121">VGTENLVYHLADFPDEVEALLEVMSEKAMQAVCISVESPAEAFITWEDSSTTNVSPQLFARYIAPEMRRWADTVHEAGKLLIHHACGHVRALLPYMVEEGVDSVESLTPPPTGNVEIWEAQDILAEDVGIIGGIEPVFFLQSSLQELRVYVENLLSRASRYRGYGLANSDSCPPGVTLEKFKLITDIVADSG</sequence>
<dbReference type="AlphaFoldDB" id="X1SLC8"/>
<dbReference type="SUPFAM" id="SSF51726">
    <property type="entry name" value="UROD/MetE-like"/>
    <property type="match status" value="1"/>
</dbReference>
<comment type="caution">
    <text evidence="2">The sequence shown here is derived from an EMBL/GenBank/DDBJ whole genome shotgun (WGS) entry which is preliminary data.</text>
</comment>
<protein>
    <recommendedName>
        <fullName evidence="1">Uroporphyrinogen decarboxylase (URO-D) domain-containing protein</fullName>
    </recommendedName>
</protein>
<dbReference type="Gene3D" id="3.20.20.210">
    <property type="match status" value="1"/>
</dbReference>
<proteinExistence type="predicted"/>
<reference evidence="2" key="1">
    <citation type="journal article" date="2014" name="Front. Microbiol.">
        <title>High frequency of phylogenetically diverse reductive dehalogenase-homologous genes in deep subseafloor sedimentary metagenomes.</title>
        <authorList>
            <person name="Kawai M."/>
            <person name="Futagami T."/>
            <person name="Toyoda A."/>
            <person name="Takaki Y."/>
            <person name="Nishi S."/>
            <person name="Hori S."/>
            <person name="Arai W."/>
            <person name="Tsubouchi T."/>
            <person name="Morono Y."/>
            <person name="Uchiyama I."/>
            <person name="Ito T."/>
            <person name="Fujiyama A."/>
            <person name="Inagaki F."/>
            <person name="Takami H."/>
        </authorList>
    </citation>
    <scope>NUCLEOTIDE SEQUENCE</scope>
    <source>
        <strain evidence="2">Expedition CK06-06</strain>
    </source>
</reference>
<dbReference type="Pfam" id="PF01208">
    <property type="entry name" value="URO-D"/>
    <property type="match status" value="1"/>
</dbReference>
<evidence type="ECO:0000259" key="1">
    <source>
        <dbReference type="Pfam" id="PF01208"/>
    </source>
</evidence>
<evidence type="ECO:0000313" key="2">
    <source>
        <dbReference type="EMBL" id="GAI79951.1"/>
    </source>
</evidence>
<dbReference type="InterPro" id="IPR000257">
    <property type="entry name" value="Uroporphyrinogen_deCOase"/>
</dbReference>
<dbReference type="InterPro" id="IPR038071">
    <property type="entry name" value="UROD/MetE-like_sf"/>
</dbReference>
<dbReference type="InterPro" id="IPR052024">
    <property type="entry name" value="Methanogen_methyltrans"/>
</dbReference>